<evidence type="ECO:0000259" key="1">
    <source>
        <dbReference type="PROSITE" id="PS50851"/>
    </source>
</evidence>
<protein>
    <recommendedName>
        <fullName evidence="1">CheW-like domain-containing protein</fullName>
    </recommendedName>
</protein>
<organism evidence="2 3">
    <name type="scientific">Anaerosporomusa subterranea</name>
    <dbReference type="NCBI Taxonomy" id="1794912"/>
    <lineage>
        <taxon>Bacteria</taxon>
        <taxon>Bacillati</taxon>
        <taxon>Bacillota</taxon>
        <taxon>Negativicutes</taxon>
        <taxon>Acetonemataceae</taxon>
        <taxon>Anaerosporomusa</taxon>
    </lineage>
</organism>
<dbReference type="GO" id="GO:0007165">
    <property type="term" value="P:signal transduction"/>
    <property type="evidence" value="ECO:0007669"/>
    <property type="project" value="InterPro"/>
</dbReference>
<dbReference type="InterPro" id="IPR002545">
    <property type="entry name" value="CheW-lke_dom"/>
</dbReference>
<gene>
    <name evidence="2" type="ORF">AXX12_00270</name>
</gene>
<evidence type="ECO:0000313" key="2">
    <source>
        <dbReference type="EMBL" id="KYZ78015.1"/>
    </source>
</evidence>
<evidence type="ECO:0000313" key="3">
    <source>
        <dbReference type="Proteomes" id="UP000076268"/>
    </source>
</evidence>
<dbReference type="Proteomes" id="UP000076268">
    <property type="component" value="Unassembled WGS sequence"/>
</dbReference>
<feature type="domain" description="CheW-like" evidence="1">
    <location>
        <begin position="3"/>
        <end position="140"/>
    </location>
</feature>
<dbReference type="RefSeq" id="WP_066236612.1">
    <property type="nucleotide sequence ID" value="NZ_LSGP01000001.1"/>
</dbReference>
<dbReference type="PANTHER" id="PTHR22617">
    <property type="entry name" value="CHEMOTAXIS SENSOR HISTIDINE KINASE-RELATED"/>
    <property type="match status" value="1"/>
</dbReference>
<reference evidence="2 3" key="1">
    <citation type="submission" date="2016-02" db="EMBL/GenBank/DDBJ databases">
        <title>Anaerosporomusa subterraneum gen. nov., sp. nov., a spore-forming obligate anaerobe isolated from saprolite.</title>
        <authorList>
            <person name="Choi J.K."/>
            <person name="Shah M."/>
            <person name="Yee N."/>
        </authorList>
    </citation>
    <scope>NUCLEOTIDE SEQUENCE [LARGE SCALE GENOMIC DNA]</scope>
    <source>
        <strain evidence="2 3">RU4</strain>
    </source>
</reference>
<dbReference type="SMART" id="SM00260">
    <property type="entry name" value="CheW"/>
    <property type="match status" value="1"/>
</dbReference>
<dbReference type="Gene3D" id="2.40.50.180">
    <property type="entry name" value="CheA-289, Domain 4"/>
    <property type="match status" value="1"/>
</dbReference>
<dbReference type="CDD" id="cd00732">
    <property type="entry name" value="CheW"/>
    <property type="match status" value="1"/>
</dbReference>
<dbReference type="GO" id="GO:0006935">
    <property type="term" value="P:chemotaxis"/>
    <property type="evidence" value="ECO:0007669"/>
    <property type="project" value="InterPro"/>
</dbReference>
<dbReference type="PROSITE" id="PS50851">
    <property type="entry name" value="CHEW"/>
    <property type="match status" value="1"/>
</dbReference>
<dbReference type="AlphaFoldDB" id="A0A154BVW8"/>
<dbReference type="InterPro" id="IPR036061">
    <property type="entry name" value="CheW-like_dom_sf"/>
</dbReference>
<proteinExistence type="predicted"/>
<dbReference type="Gene3D" id="2.30.30.40">
    <property type="entry name" value="SH3 Domains"/>
    <property type="match status" value="1"/>
</dbReference>
<dbReference type="PANTHER" id="PTHR22617:SF23">
    <property type="entry name" value="CHEMOTAXIS PROTEIN CHEW"/>
    <property type="match status" value="1"/>
</dbReference>
<dbReference type="GO" id="GO:0005829">
    <property type="term" value="C:cytosol"/>
    <property type="evidence" value="ECO:0007669"/>
    <property type="project" value="TreeGrafter"/>
</dbReference>
<dbReference type="Pfam" id="PF01584">
    <property type="entry name" value="CheW"/>
    <property type="match status" value="1"/>
</dbReference>
<keyword evidence="3" id="KW-1185">Reference proteome</keyword>
<dbReference type="EMBL" id="LSGP01000001">
    <property type="protein sequence ID" value="KYZ78015.1"/>
    <property type="molecule type" value="Genomic_DNA"/>
</dbReference>
<accession>A0A154BVW8</accession>
<sequence length="149" mass="16491">MAEEQLVVFRLGKEEYAVSITQVKEIIHFKGTTKMPNTPAYMKGIINLRGKVIPVIELAMRFGVGAGCAVDRRVVIVETAGQEVGIVVDEVTEVIRLQEAAIEPVPTMSASNDYVRGIGKDKDRLLIILDLAKLFRKDELEEIQSSHIA</sequence>
<comment type="caution">
    <text evidence="2">The sequence shown here is derived from an EMBL/GenBank/DDBJ whole genome shotgun (WGS) entry which is preliminary data.</text>
</comment>
<dbReference type="OrthoDB" id="9794382at2"/>
<name>A0A154BVW8_ANASB</name>
<dbReference type="STRING" id="1794912.AXX12_00270"/>
<dbReference type="InterPro" id="IPR039315">
    <property type="entry name" value="CheW"/>
</dbReference>
<dbReference type="SUPFAM" id="SSF50341">
    <property type="entry name" value="CheW-like"/>
    <property type="match status" value="1"/>
</dbReference>